<evidence type="ECO:0000256" key="8">
    <source>
        <dbReference type="ARBA" id="ARBA00023798"/>
    </source>
</evidence>
<dbReference type="SUPFAM" id="SSF52540">
    <property type="entry name" value="P-loop containing nucleoside triphosphate hydrolases"/>
    <property type="match status" value="2"/>
</dbReference>
<accession>A0A023DC83</accession>
<comment type="function">
    <text evidence="7">Part of the ABC transporter complex LsrABCD involved in autoinducer 2 (AI-2) import. Responsible for energy coupling to the transport system.</text>
</comment>
<dbReference type="PROSITE" id="PS50893">
    <property type="entry name" value="ABC_TRANSPORTER_2"/>
    <property type="match status" value="2"/>
</dbReference>
<proteinExistence type="inferred from homology"/>
<evidence type="ECO:0000256" key="9">
    <source>
        <dbReference type="ARBA" id="ARBA00034076"/>
    </source>
</evidence>
<dbReference type="InterPro" id="IPR027417">
    <property type="entry name" value="P-loop_NTPase"/>
</dbReference>
<gene>
    <name evidence="11" type="primary">rbsA</name>
    <name evidence="11" type="ORF">GCA01S_010_00270</name>
</gene>
<evidence type="ECO:0000256" key="5">
    <source>
        <dbReference type="ARBA" id="ARBA00022741"/>
    </source>
</evidence>
<keyword evidence="12" id="KW-1185">Reference proteome</keyword>
<evidence type="ECO:0000256" key="2">
    <source>
        <dbReference type="ARBA" id="ARBA00009404"/>
    </source>
</evidence>
<dbReference type="EC" id="7.6.2.13" evidence="8"/>
<feature type="domain" description="ABC transporter" evidence="10">
    <location>
        <begin position="266"/>
        <end position="508"/>
    </location>
</feature>
<dbReference type="Proteomes" id="UP000023561">
    <property type="component" value="Unassembled WGS sequence"/>
</dbReference>
<dbReference type="InterPro" id="IPR003439">
    <property type="entry name" value="ABC_transporter-like_ATP-bd"/>
</dbReference>
<dbReference type="CDD" id="cd03216">
    <property type="entry name" value="ABC_Carb_Monos_I"/>
    <property type="match status" value="1"/>
</dbReference>
<evidence type="ECO:0000256" key="1">
    <source>
        <dbReference type="ARBA" id="ARBA00004417"/>
    </source>
</evidence>
<dbReference type="PANTHER" id="PTHR43790">
    <property type="entry name" value="CARBOHYDRATE TRANSPORT ATP-BINDING PROTEIN MG119-RELATED"/>
    <property type="match status" value="1"/>
</dbReference>
<comment type="subunit">
    <text evidence="3">The complex is composed of two ATP-binding proteins (LsrA), two transmembrane proteins (LsrC and LsrD) and a solute-binding protein (LsrB).</text>
</comment>
<keyword evidence="5" id="KW-0547">Nucleotide-binding</keyword>
<dbReference type="AlphaFoldDB" id="A0A023DC83"/>
<feature type="domain" description="ABC transporter" evidence="10">
    <location>
        <begin position="16"/>
        <end position="255"/>
    </location>
</feature>
<evidence type="ECO:0000313" key="11">
    <source>
        <dbReference type="EMBL" id="GAJ38900.1"/>
    </source>
</evidence>
<dbReference type="GO" id="GO:0005524">
    <property type="term" value="F:ATP binding"/>
    <property type="evidence" value="ECO:0007669"/>
    <property type="project" value="UniProtKB-KW"/>
</dbReference>
<dbReference type="InterPro" id="IPR050107">
    <property type="entry name" value="ABC_carbohydrate_import_ATPase"/>
</dbReference>
<organism evidence="11 12">
    <name type="scientific">Parageobacillus caldoxylosilyticus NBRC 107762</name>
    <dbReference type="NCBI Taxonomy" id="1220594"/>
    <lineage>
        <taxon>Bacteria</taxon>
        <taxon>Bacillati</taxon>
        <taxon>Bacillota</taxon>
        <taxon>Bacilli</taxon>
        <taxon>Bacillales</taxon>
        <taxon>Anoxybacillaceae</taxon>
        <taxon>Saccharococcus</taxon>
    </lineage>
</organism>
<dbReference type="CDD" id="cd03215">
    <property type="entry name" value="ABC_Carb_Monos_II"/>
    <property type="match status" value="1"/>
</dbReference>
<evidence type="ECO:0000256" key="7">
    <source>
        <dbReference type="ARBA" id="ARBA00023747"/>
    </source>
</evidence>
<dbReference type="GO" id="GO:0005886">
    <property type="term" value="C:plasma membrane"/>
    <property type="evidence" value="ECO:0007669"/>
    <property type="project" value="UniProtKB-SubCell"/>
</dbReference>
<comment type="caution">
    <text evidence="11">The sequence shown here is derived from an EMBL/GenBank/DDBJ whole genome shotgun (WGS) entry which is preliminary data.</text>
</comment>
<dbReference type="SMART" id="SM00382">
    <property type="entry name" value="AAA"/>
    <property type="match status" value="2"/>
</dbReference>
<dbReference type="EMBL" id="BAWO01000010">
    <property type="protein sequence ID" value="GAJ38900.1"/>
    <property type="molecule type" value="Genomic_DNA"/>
</dbReference>
<evidence type="ECO:0000259" key="10">
    <source>
        <dbReference type="PROSITE" id="PS50893"/>
    </source>
</evidence>
<evidence type="ECO:0000256" key="3">
    <source>
        <dbReference type="ARBA" id="ARBA00011262"/>
    </source>
</evidence>
<dbReference type="InterPro" id="IPR017871">
    <property type="entry name" value="ABC_transporter-like_CS"/>
</dbReference>
<reference evidence="11 12" key="1">
    <citation type="submission" date="2014-04" db="EMBL/GenBank/DDBJ databases">
        <title>Whole genome shotgun sequence of Geobacillus caldoxylosilyticus NBRC 107762.</title>
        <authorList>
            <person name="Hosoyama A."/>
            <person name="Hosoyama Y."/>
            <person name="Katano-Makiyama Y."/>
            <person name="Tsuchikane K."/>
            <person name="Ohji S."/>
            <person name="Ichikawa N."/>
            <person name="Yamazoe A."/>
            <person name="Fujita N."/>
        </authorList>
    </citation>
    <scope>NUCLEOTIDE SEQUENCE [LARGE SCALE GENOMIC DNA]</scope>
    <source>
        <strain evidence="11 12">NBRC 107762</strain>
    </source>
</reference>
<name>A0A023DC83_9BACL</name>
<sequence length="527" mass="58340">MDENAGSTGEEQMSGLYMNHIYKSFGTINVLNGVSLHVQPGEVHALLGMNGAGKSTLMKILAGDLSPDQGTITIDGKEQQFSSPADAKKAGIGLVVQEVDTALFPALTVYENIAADEIAKTKQKPLLSWKQQKERAAELLRRVGLSISPAKLIRECSLHEKQLIVLAKVLSSSARYIILDEPTAALSETETKRLFTIINELKAQGVSFIYISHKLKEIKEICDRVTILRDGNVVHHGDVASLSLEEMIRYMVGRSYTTAQRETRTYGDDRLFEVKQLHIAKTNTTVDLYVHKGEIVGIAGLVGAGKTELAESLIASSKTTGEWWIDGKRYAFASPKEAIAAGICLIPEERRKQGLFLQEPVRTNLTVRLLSSLTKWLWVRQKKETSVAKQLVDSLQIHPPFLSTSVRQLSGGNQQKVVIGKWLKTDARIFIFDEPTKGIDINAKQEVFSIIRSLADEGKAILYLTSEFQELLDIADTIYIMVDGKLIKRVPAHDITYEQLIYYCSGGEMDGTASRFGRQEKASAISS</sequence>
<dbReference type="Gene3D" id="3.40.50.300">
    <property type="entry name" value="P-loop containing nucleotide triphosphate hydrolases"/>
    <property type="match status" value="2"/>
</dbReference>
<comment type="similarity">
    <text evidence="2">Belongs to the ABC transporter superfamily. AI-2 autoinducer porter (TC 3.A.1.2.8) family.</text>
</comment>
<dbReference type="GO" id="GO:0016887">
    <property type="term" value="F:ATP hydrolysis activity"/>
    <property type="evidence" value="ECO:0007669"/>
    <property type="project" value="InterPro"/>
</dbReference>
<dbReference type="Pfam" id="PF00005">
    <property type="entry name" value="ABC_tran"/>
    <property type="match status" value="2"/>
</dbReference>
<comment type="subcellular location">
    <subcellularLocation>
        <location evidence="1">Cell inner membrane</location>
        <topology evidence="1">Peripheral membrane protein</topology>
    </subcellularLocation>
</comment>
<protein>
    <recommendedName>
        <fullName evidence="4">Autoinducer 2 import ATP-binding protein LsrA</fullName>
        <ecNumber evidence="8">7.6.2.13</ecNumber>
    </recommendedName>
</protein>
<comment type="catalytic activity">
    <reaction evidence="9">
        <text>ATP + H2O + (2R,4S)-2-methyl-2,3,3,4-tetrahydroxytetrahydrofuran-[AI-2-binding protein]Side 1 = ADP + phosphate + (2R,4S)-2-methyl-2,3,3,4-tetrahydroxytetrahydrofuranSide 2 + [AI-2-binding protein]Side 1.</text>
        <dbReference type="EC" id="7.6.2.13"/>
    </reaction>
</comment>
<evidence type="ECO:0000256" key="6">
    <source>
        <dbReference type="ARBA" id="ARBA00022840"/>
    </source>
</evidence>
<dbReference type="PANTHER" id="PTHR43790:SF2">
    <property type="entry name" value="AUTOINDUCER 2 IMPORT ATP-BINDING PROTEIN LSRA"/>
    <property type="match status" value="1"/>
</dbReference>
<dbReference type="PROSITE" id="PS00211">
    <property type="entry name" value="ABC_TRANSPORTER_1"/>
    <property type="match status" value="1"/>
</dbReference>
<dbReference type="InterPro" id="IPR003593">
    <property type="entry name" value="AAA+_ATPase"/>
</dbReference>
<evidence type="ECO:0000256" key="4">
    <source>
        <dbReference type="ARBA" id="ARBA00019459"/>
    </source>
</evidence>
<keyword evidence="6 11" id="KW-0067">ATP-binding</keyword>
<evidence type="ECO:0000313" key="12">
    <source>
        <dbReference type="Proteomes" id="UP000023561"/>
    </source>
</evidence>